<organism evidence="1 2">
    <name type="scientific">Channa argus</name>
    <name type="common">Northern snakehead</name>
    <name type="synonym">Ophicephalus argus</name>
    <dbReference type="NCBI Taxonomy" id="215402"/>
    <lineage>
        <taxon>Eukaryota</taxon>
        <taxon>Metazoa</taxon>
        <taxon>Chordata</taxon>
        <taxon>Craniata</taxon>
        <taxon>Vertebrata</taxon>
        <taxon>Euteleostomi</taxon>
        <taxon>Actinopterygii</taxon>
        <taxon>Neopterygii</taxon>
        <taxon>Teleostei</taxon>
        <taxon>Neoteleostei</taxon>
        <taxon>Acanthomorphata</taxon>
        <taxon>Anabantaria</taxon>
        <taxon>Anabantiformes</taxon>
        <taxon>Channoidei</taxon>
        <taxon>Channidae</taxon>
        <taxon>Channa</taxon>
    </lineage>
</organism>
<proteinExistence type="predicted"/>
<reference evidence="2" key="2">
    <citation type="submission" date="2019-02" db="EMBL/GenBank/DDBJ databases">
        <title>Opniocepnalus argus Var Kimnra genome.</title>
        <authorList>
            <person name="Zhou C."/>
            <person name="Xiao S."/>
        </authorList>
    </citation>
    <scope>NUCLEOTIDE SEQUENCE [LARGE SCALE GENOMIC DNA]</scope>
</reference>
<evidence type="ECO:0000313" key="2">
    <source>
        <dbReference type="Proteomes" id="UP000503349"/>
    </source>
</evidence>
<dbReference type="EMBL" id="CM015718">
    <property type="protein sequence ID" value="KAF3691914.1"/>
    <property type="molecule type" value="Genomic_DNA"/>
</dbReference>
<accession>A0A6G1PP41</accession>
<gene>
    <name evidence="1" type="ORF">EXN66_Car007589</name>
</gene>
<protein>
    <submittedName>
        <fullName evidence="1">Uncharacterized protein</fullName>
    </submittedName>
</protein>
<evidence type="ECO:0000313" key="1">
    <source>
        <dbReference type="EMBL" id="KAF3691914.1"/>
    </source>
</evidence>
<dbReference type="Proteomes" id="UP000503349">
    <property type="component" value="Chromosome 7"/>
</dbReference>
<dbReference type="AlphaFoldDB" id="A0A6G1PP41"/>
<name>A0A6G1PP41_CHAAH</name>
<reference evidence="1 2" key="1">
    <citation type="submission" date="2019-02" db="EMBL/GenBank/DDBJ databases">
        <title>Opniocepnalus argus genome.</title>
        <authorList>
            <person name="Zhou C."/>
            <person name="Xiao S."/>
        </authorList>
    </citation>
    <scope>NUCLEOTIDE SEQUENCE [LARGE SCALE GENOMIC DNA]</scope>
    <source>
        <strain evidence="1">OARG1902GOOAL</strain>
        <tissue evidence="1">Muscle</tissue>
    </source>
</reference>
<sequence length="52" mass="5661">MERAELDGNVAEIGLVRKAPAVCPALITAAQKLQRIKQGIVTNFTLILWDAL</sequence>
<keyword evidence="2" id="KW-1185">Reference proteome</keyword>